<dbReference type="SUPFAM" id="SSF55083">
    <property type="entry name" value="6-hydroxymethyl-7,8-dihydropterin pyrophosphokinase, HPPK"/>
    <property type="match status" value="1"/>
</dbReference>
<dbReference type="AlphaFoldDB" id="A0A0E3W2N3"/>
<evidence type="ECO:0000313" key="10">
    <source>
        <dbReference type="EMBL" id="CFX10907.1"/>
    </source>
</evidence>
<evidence type="ECO:0000256" key="3">
    <source>
        <dbReference type="ARBA" id="ARBA00013253"/>
    </source>
</evidence>
<dbReference type="GO" id="GO:0016301">
    <property type="term" value="F:kinase activity"/>
    <property type="evidence" value="ECO:0007669"/>
    <property type="project" value="UniProtKB-KW"/>
</dbReference>
<reference evidence="10 11" key="1">
    <citation type="submission" date="2015-03" db="EMBL/GenBank/DDBJ databases">
        <authorList>
            <person name="Murphy D."/>
        </authorList>
    </citation>
    <scope>NUCLEOTIDE SEQUENCE [LARGE SCALE GENOMIC DNA]</scope>
    <source>
        <strain evidence="10 11">OL-4</strain>
    </source>
</reference>
<organism evidence="10 11">
    <name type="scientific">Syntrophomonas zehnderi OL-4</name>
    <dbReference type="NCBI Taxonomy" id="690567"/>
    <lineage>
        <taxon>Bacteria</taxon>
        <taxon>Bacillati</taxon>
        <taxon>Bacillota</taxon>
        <taxon>Clostridia</taxon>
        <taxon>Eubacteriales</taxon>
        <taxon>Syntrophomonadaceae</taxon>
        <taxon>Syntrophomonas</taxon>
    </lineage>
</organism>
<keyword evidence="4" id="KW-0808">Transferase</keyword>
<evidence type="ECO:0000256" key="4">
    <source>
        <dbReference type="ARBA" id="ARBA00022679"/>
    </source>
</evidence>
<evidence type="ECO:0000256" key="5">
    <source>
        <dbReference type="ARBA" id="ARBA00022741"/>
    </source>
</evidence>
<dbReference type="GO" id="GO:0005524">
    <property type="term" value="F:ATP binding"/>
    <property type="evidence" value="ECO:0007669"/>
    <property type="project" value="UniProtKB-KW"/>
</dbReference>
<dbReference type="GO" id="GO:0003848">
    <property type="term" value="F:2-amino-4-hydroxy-6-hydroxymethyldihydropteridine diphosphokinase activity"/>
    <property type="evidence" value="ECO:0007669"/>
    <property type="project" value="UniProtKB-EC"/>
</dbReference>
<dbReference type="UniPathway" id="UPA00077">
    <property type="reaction ID" value="UER00155"/>
</dbReference>
<comment type="catalytic activity">
    <reaction evidence="1">
        <text>6-hydroxymethyl-7,8-dihydropterin + ATP = (7,8-dihydropterin-6-yl)methyl diphosphate + AMP + H(+)</text>
        <dbReference type="Rhea" id="RHEA:11412"/>
        <dbReference type="ChEBI" id="CHEBI:15378"/>
        <dbReference type="ChEBI" id="CHEBI:30616"/>
        <dbReference type="ChEBI" id="CHEBI:44841"/>
        <dbReference type="ChEBI" id="CHEBI:72950"/>
        <dbReference type="ChEBI" id="CHEBI:456215"/>
        <dbReference type="EC" id="2.7.6.3"/>
    </reaction>
</comment>
<dbReference type="GO" id="GO:0046656">
    <property type="term" value="P:folic acid biosynthetic process"/>
    <property type="evidence" value="ECO:0007669"/>
    <property type="project" value="UniProtKB-KW"/>
</dbReference>
<dbReference type="InterPro" id="IPR000550">
    <property type="entry name" value="Hppk"/>
</dbReference>
<dbReference type="Gene3D" id="3.30.70.560">
    <property type="entry name" value="7,8-Dihydro-6-hydroxymethylpterin-pyrophosphokinase HPPK"/>
    <property type="match status" value="1"/>
</dbReference>
<dbReference type="EC" id="2.7.6.3" evidence="3"/>
<dbReference type="NCBIfam" id="TIGR01498">
    <property type="entry name" value="folK"/>
    <property type="match status" value="1"/>
</dbReference>
<evidence type="ECO:0000256" key="8">
    <source>
        <dbReference type="ARBA" id="ARBA00022909"/>
    </source>
</evidence>
<dbReference type="STRING" id="690567.485"/>
<feature type="domain" description="7,8-dihydro-6-hydroxymethylpterin-pyrophosphokinase" evidence="9">
    <location>
        <begin position="89"/>
        <end position="100"/>
    </location>
</feature>
<dbReference type="Pfam" id="PF01288">
    <property type="entry name" value="HPPK"/>
    <property type="match status" value="1"/>
</dbReference>
<gene>
    <name evidence="10" type="ORF">485</name>
</gene>
<keyword evidence="5" id="KW-0547">Nucleotide-binding</keyword>
<name>A0A0E3W2N3_9FIRM</name>
<proteinExistence type="predicted"/>
<keyword evidence="11" id="KW-1185">Reference proteome</keyword>
<protein>
    <recommendedName>
        <fullName evidence="3">2-amino-4-hydroxy-6-hydroxymethyldihydropteridine diphosphokinase</fullName>
        <ecNumber evidence="3">2.7.6.3</ecNumber>
    </recommendedName>
</protein>
<dbReference type="PANTHER" id="PTHR43071">
    <property type="entry name" value="2-AMINO-4-HYDROXY-6-HYDROXYMETHYLDIHYDROPTERIDINE PYROPHOSPHOKINASE"/>
    <property type="match status" value="1"/>
</dbReference>
<dbReference type="InterPro" id="IPR035907">
    <property type="entry name" value="Hppk_sf"/>
</dbReference>
<dbReference type="GO" id="GO:0046654">
    <property type="term" value="P:tetrahydrofolate biosynthetic process"/>
    <property type="evidence" value="ECO:0007669"/>
    <property type="project" value="UniProtKB-UniPathway"/>
</dbReference>
<evidence type="ECO:0000259" key="9">
    <source>
        <dbReference type="PROSITE" id="PS00794"/>
    </source>
</evidence>
<keyword evidence="8" id="KW-0289">Folate biosynthesis</keyword>
<accession>A0A0E3W2N3</accession>
<evidence type="ECO:0000256" key="6">
    <source>
        <dbReference type="ARBA" id="ARBA00022777"/>
    </source>
</evidence>
<dbReference type="CDD" id="cd00483">
    <property type="entry name" value="HPPK"/>
    <property type="match status" value="1"/>
</dbReference>
<sequence length="167" mass="19128">MGKRAYLSLGTNLGNKYQNIVSAHAYIKQIAGVKISRQSSIYRTSPWGKTDQSDFLNQVIEIETELNPLDLLHELQSVEIKMGRLTNEKWGPRIIDLDIVLYGDENIHLKELTVPHPYIFQRLFVLIPLQEIEPDFIFPDGSSIKEVLARVPHQDGENKSIIKLEYA</sequence>
<evidence type="ECO:0000256" key="2">
    <source>
        <dbReference type="ARBA" id="ARBA00005051"/>
    </source>
</evidence>
<dbReference type="Proteomes" id="UP000045545">
    <property type="component" value="Unassembled WGS sequence"/>
</dbReference>
<keyword evidence="7" id="KW-0067">ATP-binding</keyword>
<dbReference type="OrthoDB" id="9808041at2"/>
<dbReference type="PROSITE" id="PS00794">
    <property type="entry name" value="HPPK"/>
    <property type="match status" value="1"/>
</dbReference>
<evidence type="ECO:0000256" key="1">
    <source>
        <dbReference type="ARBA" id="ARBA00000198"/>
    </source>
</evidence>
<dbReference type="RefSeq" id="WP_046495373.1">
    <property type="nucleotide sequence ID" value="NZ_CGIH01000005.1"/>
</dbReference>
<evidence type="ECO:0000313" key="11">
    <source>
        <dbReference type="Proteomes" id="UP000045545"/>
    </source>
</evidence>
<comment type="pathway">
    <text evidence="2">Cofactor biosynthesis; tetrahydrofolate biosynthesis; 2-amino-4-hydroxy-6-hydroxymethyl-7,8-dihydropteridine diphosphate from 7,8-dihydroneopterin triphosphate: step 4/4.</text>
</comment>
<dbReference type="PANTHER" id="PTHR43071:SF1">
    <property type="entry name" value="2-AMINO-4-HYDROXY-6-HYDROXYMETHYLDIHYDROPTERIDINE PYROPHOSPHOKINASE"/>
    <property type="match status" value="1"/>
</dbReference>
<keyword evidence="6" id="KW-0418">Kinase</keyword>
<dbReference type="EMBL" id="CGIH01000005">
    <property type="protein sequence ID" value="CFX10907.1"/>
    <property type="molecule type" value="Genomic_DNA"/>
</dbReference>
<evidence type="ECO:0000256" key="7">
    <source>
        <dbReference type="ARBA" id="ARBA00022840"/>
    </source>
</evidence>